<proteinExistence type="predicted"/>
<evidence type="ECO:0000313" key="2">
    <source>
        <dbReference type="EMBL" id="GEK36755.1"/>
    </source>
</evidence>
<dbReference type="Pfam" id="PF00149">
    <property type="entry name" value="Metallophos"/>
    <property type="match status" value="1"/>
</dbReference>
<accession>A0A510WGE7</accession>
<dbReference type="GO" id="GO:0016787">
    <property type="term" value="F:hydrolase activity"/>
    <property type="evidence" value="ECO:0007669"/>
    <property type="project" value="InterPro"/>
</dbReference>
<feature type="domain" description="Calcineurin-like phosphoesterase" evidence="1">
    <location>
        <begin position="3"/>
        <end position="227"/>
    </location>
</feature>
<evidence type="ECO:0000313" key="3">
    <source>
        <dbReference type="Proteomes" id="UP000321361"/>
    </source>
</evidence>
<comment type="caution">
    <text evidence="2">The sequence shown here is derived from an EMBL/GenBank/DDBJ whole genome shotgun (WGS) entry which is preliminary data.</text>
</comment>
<organism evidence="2 3">
    <name type="scientific">Enterococcus thailandicus</name>
    <dbReference type="NCBI Taxonomy" id="417368"/>
    <lineage>
        <taxon>Bacteria</taxon>
        <taxon>Bacillati</taxon>
        <taxon>Bacillota</taxon>
        <taxon>Bacilli</taxon>
        <taxon>Lactobacillales</taxon>
        <taxon>Enterococcaceae</taxon>
        <taxon>Enterococcus</taxon>
    </lineage>
</organism>
<dbReference type="EMBL" id="BJUG01000004">
    <property type="protein sequence ID" value="GEK36755.1"/>
    <property type="molecule type" value="Genomic_DNA"/>
</dbReference>
<dbReference type="SUPFAM" id="SSF56300">
    <property type="entry name" value="Metallo-dependent phosphatases"/>
    <property type="match status" value="1"/>
</dbReference>
<dbReference type="Gene3D" id="3.60.21.10">
    <property type="match status" value="1"/>
</dbReference>
<dbReference type="InterPro" id="IPR029052">
    <property type="entry name" value="Metallo-depent_PP-like"/>
</dbReference>
<name>A0A510WGE7_ENTTH</name>
<protein>
    <recommendedName>
        <fullName evidence="1">Calcineurin-like phosphoesterase domain-containing protein</fullName>
    </recommendedName>
</protein>
<gene>
    <name evidence="2" type="ORF">ETH01_10420</name>
</gene>
<dbReference type="Proteomes" id="UP000321361">
    <property type="component" value="Unassembled WGS sequence"/>
</dbReference>
<evidence type="ECO:0000259" key="1">
    <source>
        <dbReference type="Pfam" id="PF00149"/>
    </source>
</evidence>
<sequence>MQVLICGGDNVDSEQISYEQKISNMQSYLSFFYSGKSADRFAIRGNHDQGGLISYNQNGKVFPKDIISDDLFKKQMKSEENLYGEVRDDNSLYGYKDYHQQKIRVVFVDSLDNPEILNNDGSLKYLAQWDYGYQEKQLKWIASVALGKCPDNYHVIMFSHIPLRIRQEELRNHRNFDLLINLINSFINRRTVTLQSNIKDFEVQEFTTDFSIREESNFVGFISGHDHTESIIQNEYFKTIVCDNAWPEDDSYLNSYKEDSFTILQIDIVNRKLILNGFGRSTIRSIDY</sequence>
<dbReference type="InterPro" id="IPR004843">
    <property type="entry name" value="Calcineurin-like_PHP"/>
</dbReference>
<dbReference type="AlphaFoldDB" id="A0A510WGE7"/>
<reference evidence="2 3" key="1">
    <citation type="submission" date="2019-07" db="EMBL/GenBank/DDBJ databases">
        <title>Whole genome shotgun sequence of Enterococcus thailandicus NBRC 101867.</title>
        <authorList>
            <person name="Hosoyama A."/>
            <person name="Uohara A."/>
            <person name="Ohji S."/>
            <person name="Ichikawa N."/>
        </authorList>
    </citation>
    <scope>NUCLEOTIDE SEQUENCE [LARGE SCALE GENOMIC DNA]</scope>
    <source>
        <strain evidence="2 3">NBRC 101867</strain>
    </source>
</reference>